<dbReference type="Gene3D" id="3.10.580.10">
    <property type="entry name" value="CBS-domain"/>
    <property type="match status" value="1"/>
</dbReference>
<organism evidence="4 5">
    <name type="scientific">Desulforhabdus amnigena</name>
    <dbReference type="NCBI Taxonomy" id="40218"/>
    <lineage>
        <taxon>Bacteria</taxon>
        <taxon>Pseudomonadati</taxon>
        <taxon>Thermodesulfobacteriota</taxon>
        <taxon>Syntrophobacteria</taxon>
        <taxon>Syntrophobacterales</taxon>
        <taxon>Syntrophobacteraceae</taxon>
        <taxon>Desulforhabdus</taxon>
    </lineage>
</organism>
<dbReference type="PROSITE" id="PS51371">
    <property type="entry name" value="CBS"/>
    <property type="match status" value="2"/>
</dbReference>
<dbReference type="SMART" id="SM00116">
    <property type="entry name" value="CBS"/>
    <property type="match status" value="2"/>
</dbReference>
<feature type="domain" description="CBS" evidence="3">
    <location>
        <begin position="75"/>
        <end position="130"/>
    </location>
</feature>
<dbReference type="PANTHER" id="PTHR43080">
    <property type="entry name" value="CBS DOMAIN-CONTAINING PROTEIN CBSX3, MITOCHONDRIAL"/>
    <property type="match status" value="1"/>
</dbReference>
<dbReference type="GO" id="GO:0016301">
    <property type="term" value="F:kinase activity"/>
    <property type="evidence" value="ECO:0007669"/>
    <property type="project" value="UniProtKB-KW"/>
</dbReference>
<dbReference type="InterPro" id="IPR000644">
    <property type="entry name" value="CBS_dom"/>
</dbReference>
<keyword evidence="1 2" id="KW-0129">CBS domain</keyword>
<sequence length="133" mass="14638">MKDLKVSDVMVRPVISARKNASARDIAMQLLTGLYSGMPVTDDEGKVIGLITELDLLEAVLEDKELAKTTAEDIMSRDPLTVDADTPITEAIKILKEKNVIRLPVTRNDKLVGVVARCDILKGLLEPEFVAYM</sequence>
<evidence type="ECO:0000313" key="5">
    <source>
        <dbReference type="Proteomes" id="UP001144372"/>
    </source>
</evidence>
<dbReference type="Proteomes" id="UP001144372">
    <property type="component" value="Unassembled WGS sequence"/>
</dbReference>
<dbReference type="PANTHER" id="PTHR43080:SF2">
    <property type="entry name" value="CBS DOMAIN-CONTAINING PROTEIN"/>
    <property type="match status" value="1"/>
</dbReference>
<proteinExistence type="predicted"/>
<accession>A0A9W6CWM8</accession>
<comment type="caution">
    <text evidence="4">The sequence shown here is derived from an EMBL/GenBank/DDBJ whole genome shotgun (WGS) entry which is preliminary data.</text>
</comment>
<keyword evidence="4" id="KW-0418">Kinase</keyword>
<gene>
    <name evidence="4" type="ORF">DAMNIGENAA_13620</name>
</gene>
<dbReference type="EMBL" id="BSDR01000001">
    <property type="protein sequence ID" value="GLI33929.1"/>
    <property type="molecule type" value="Genomic_DNA"/>
</dbReference>
<keyword evidence="5" id="KW-1185">Reference proteome</keyword>
<dbReference type="RefSeq" id="WP_281793209.1">
    <property type="nucleotide sequence ID" value="NZ_BSDR01000001.1"/>
</dbReference>
<reference evidence="4" key="1">
    <citation type="submission" date="2022-12" db="EMBL/GenBank/DDBJ databases">
        <title>Reference genome sequencing for broad-spectrum identification of bacterial and archaeal isolates by mass spectrometry.</title>
        <authorList>
            <person name="Sekiguchi Y."/>
            <person name="Tourlousse D.M."/>
        </authorList>
    </citation>
    <scope>NUCLEOTIDE SEQUENCE</scope>
    <source>
        <strain evidence="4">ASRB1</strain>
    </source>
</reference>
<evidence type="ECO:0000259" key="3">
    <source>
        <dbReference type="PROSITE" id="PS51371"/>
    </source>
</evidence>
<dbReference type="InterPro" id="IPR051257">
    <property type="entry name" value="Diverse_CBS-Domain"/>
</dbReference>
<dbReference type="SUPFAM" id="SSF54631">
    <property type="entry name" value="CBS-domain pair"/>
    <property type="match status" value="1"/>
</dbReference>
<protein>
    <submittedName>
        <fullName evidence="4">Histidine kinase</fullName>
    </submittedName>
</protein>
<evidence type="ECO:0000256" key="2">
    <source>
        <dbReference type="PROSITE-ProRule" id="PRU00703"/>
    </source>
</evidence>
<evidence type="ECO:0000256" key="1">
    <source>
        <dbReference type="ARBA" id="ARBA00023122"/>
    </source>
</evidence>
<name>A0A9W6CWM8_9BACT</name>
<keyword evidence="4" id="KW-0808">Transferase</keyword>
<dbReference type="Pfam" id="PF00571">
    <property type="entry name" value="CBS"/>
    <property type="match status" value="2"/>
</dbReference>
<evidence type="ECO:0000313" key="4">
    <source>
        <dbReference type="EMBL" id="GLI33929.1"/>
    </source>
</evidence>
<feature type="domain" description="CBS" evidence="3">
    <location>
        <begin position="10"/>
        <end position="66"/>
    </location>
</feature>
<dbReference type="InterPro" id="IPR046342">
    <property type="entry name" value="CBS_dom_sf"/>
</dbReference>
<dbReference type="AlphaFoldDB" id="A0A9W6CWM8"/>